<proteinExistence type="predicted"/>
<evidence type="ECO:0000313" key="3">
    <source>
        <dbReference type="Proteomes" id="UP000202440"/>
    </source>
</evidence>
<dbReference type="Pfam" id="PF07103">
    <property type="entry name" value="DUF1365"/>
    <property type="match status" value="1"/>
</dbReference>
<reference evidence="2 3" key="1">
    <citation type="submission" date="2017-07" db="EMBL/GenBank/DDBJ databases">
        <title>Annotated genome sequence of Bacterioplanes sanyensis isolated from Red Sea.</title>
        <authorList>
            <person name="Rehman Z.U."/>
        </authorList>
    </citation>
    <scope>NUCLEOTIDE SEQUENCE [LARGE SCALE GENOMIC DNA]</scope>
    <source>
        <strain evidence="2 3">NV9</strain>
    </source>
</reference>
<dbReference type="EMBL" id="CP022530">
    <property type="protein sequence ID" value="ASP38668.1"/>
    <property type="molecule type" value="Genomic_DNA"/>
</dbReference>
<dbReference type="PANTHER" id="PTHR33973">
    <property type="entry name" value="OS07G0153300 PROTEIN"/>
    <property type="match status" value="1"/>
</dbReference>
<dbReference type="KEGG" id="bsan:CHH28_08245"/>
<keyword evidence="3" id="KW-1185">Reference proteome</keyword>
<organism evidence="2 3">
    <name type="scientific">Bacterioplanes sanyensis</name>
    <dbReference type="NCBI Taxonomy" id="1249553"/>
    <lineage>
        <taxon>Bacteria</taxon>
        <taxon>Pseudomonadati</taxon>
        <taxon>Pseudomonadota</taxon>
        <taxon>Gammaproteobacteria</taxon>
        <taxon>Oceanospirillales</taxon>
        <taxon>Oceanospirillaceae</taxon>
        <taxon>Bacterioplanes</taxon>
    </lineage>
</organism>
<dbReference type="Proteomes" id="UP000202440">
    <property type="component" value="Chromosome"/>
</dbReference>
<dbReference type="PANTHER" id="PTHR33973:SF4">
    <property type="entry name" value="OS07G0153300 PROTEIN"/>
    <property type="match status" value="1"/>
</dbReference>
<name>A0A222FI54_9GAMM</name>
<accession>A0A222FI54</accession>
<feature type="region of interest" description="Disordered" evidence="1">
    <location>
        <begin position="276"/>
        <end position="298"/>
    </location>
</feature>
<dbReference type="AlphaFoldDB" id="A0A222FI54"/>
<protein>
    <submittedName>
        <fullName evidence="2">Chromosome partitioning protein ParA</fullName>
    </submittedName>
</protein>
<gene>
    <name evidence="2" type="ORF">CHH28_08245</name>
</gene>
<evidence type="ECO:0000313" key="2">
    <source>
        <dbReference type="EMBL" id="ASP38668.1"/>
    </source>
</evidence>
<dbReference type="InterPro" id="IPR010775">
    <property type="entry name" value="DUF1365"/>
</dbReference>
<sequence length="298" mass="34930">MAVSIAVSAIEHSSLYLGQVRHRRFAPVTHQLSYNVFMVMLDLDEVDAVMSLHRLWSHRRPALARFNRNDYYGADQAQHNTAADLKQQVIDAFASEAGECIQRVRLLTNLRYFGYLINPVSFYYGYREDGSLAGVLAEITNTPWDERFHYTLSALNTPSKQAVAPVKIWNQHAVAKREYRFDKVFHVSPFNPLTMQYRWVMQDPAEQLLIHMETYQHDSKNFDATMMLQRQPMTSAAMGQVLRQYPLMTMKVWWGIYWNALQLWLKKSPFYSHPNNQPHHDWQQAQKRPTDSSQEIFK</sequence>
<evidence type="ECO:0000256" key="1">
    <source>
        <dbReference type="SAM" id="MobiDB-lite"/>
    </source>
</evidence>